<feature type="compositionally biased region" description="Basic and acidic residues" evidence="1">
    <location>
        <begin position="14"/>
        <end position="23"/>
    </location>
</feature>
<keyword evidence="3" id="KW-1185">Reference proteome</keyword>
<sequence>MAPNNMNTAASEHQSFKAAEHQHQYPRDPIIRVRVRPFSFAFATGVGKKRVWQPYLLCV</sequence>
<proteinExistence type="predicted"/>
<name>A0A9Q0BM09_9MUSC</name>
<feature type="compositionally biased region" description="Polar residues" evidence="1">
    <location>
        <begin position="1"/>
        <end position="13"/>
    </location>
</feature>
<accession>A0A9Q0BM09</accession>
<comment type="caution">
    <text evidence="2">The sequence shown here is derived from an EMBL/GenBank/DDBJ whole genome shotgun (WGS) entry which is preliminary data.</text>
</comment>
<evidence type="ECO:0000256" key="1">
    <source>
        <dbReference type="SAM" id="MobiDB-lite"/>
    </source>
</evidence>
<protein>
    <submittedName>
        <fullName evidence="2">Uncharacterized protein</fullName>
    </submittedName>
</protein>
<organism evidence="2 3">
    <name type="scientific">Drosophila gunungcola</name>
    <name type="common">fruit fly</name>
    <dbReference type="NCBI Taxonomy" id="103775"/>
    <lineage>
        <taxon>Eukaryota</taxon>
        <taxon>Metazoa</taxon>
        <taxon>Ecdysozoa</taxon>
        <taxon>Arthropoda</taxon>
        <taxon>Hexapoda</taxon>
        <taxon>Insecta</taxon>
        <taxon>Pterygota</taxon>
        <taxon>Neoptera</taxon>
        <taxon>Endopterygota</taxon>
        <taxon>Diptera</taxon>
        <taxon>Brachycera</taxon>
        <taxon>Muscomorpha</taxon>
        <taxon>Ephydroidea</taxon>
        <taxon>Drosophilidae</taxon>
        <taxon>Drosophila</taxon>
        <taxon>Sophophora</taxon>
    </lineage>
</organism>
<feature type="region of interest" description="Disordered" evidence="1">
    <location>
        <begin position="1"/>
        <end position="23"/>
    </location>
</feature>
<dbReference type="EMBL" id="JAMKOV010000012">
    <property type="protein sequence ID" value="KAI8037442.1"/>
    <property type="molecule type" value="Genomic_DNA"/>
</dbReference>
<dbReference type="Proteomes" id="UP001059596">
    <property type="component" value="Unassembled WGS sequence"/>
</dbReference>
<dbReference type="AlphaFoldDB" id="A0A9Q0BM09"/>
<evidence type="ECO:0000313" key="2">
    <source>
        <dbReference type="EMBL" id="KAI8037442.1"/>
    </source>
</evidence>
<gene>
    <name evidence="2" type="ORF">M5D96_009579</name>
</gene>
<reference evidence="2" key="1">
    <citation type="journal article" date="2023" name="Genome Biol. Evol.">
        <title>Long-read-based Genome Assembly of Drosophila gunungcola Reveals Fewer Chemosensory Genes in Flower-breeding Species.</title>
        <authorList>
            <person name="Negi A."/>
            <person name="Liao B.Y."/>
            <person name="Yeh S.D."/>
        </authorList>
    </citation>
    <scope>NUCLEOTIDE SEQUENCE</scope>
    <source>
        <tissue evidence="2">Thorax</tissue>
    </source>
</reference>
<evidence type="ECO:0000313" key="3">
    <source>
        <dbReference type="Proteomes" id="UP001059596"/>
    </source>
</evidence>